<dbReference type="AlphaFoldDB" id="A0A7J7EMM2"/>
<evidence type="ECO:0000313" key="1">
    <source>
        <dbReference type="EMBL" id="KAF5917050.1"/>
    </source>
</evidence>
<dbReference type="EMBL" id="JACDTQ010002604">
    <property type="protein sequence ID" value="KAF5917050.1"/>
    <property type="molecule type" value="Genomic_DNA"/>
</dbReference>
<gene>
    <name evidence="1" type="ORF">HPG69_013974</name>
</gene>
<protein>
    <submittedName>
        <fullName evidence="1">Uncharacterized protein</fullName>
    </submittedName>
</protein>
<dbReference type="Proteomes" id="UP000551758">
    <property type="component" value="Unassembled WGS sequence"/>
</dbReference>
<sequence length="217" mass="25349">MQIDGNFHIFDDIHSVLCFTFAIGSLSAGFGIKELSPREDIDKGELYHLEILERNESHGIKDFDLREILENMHEHENKWGYDVRNYTGVPLTHNKNLTCRIDQKQNKSSINFPQKQNVSVRNNTYQYFMHDKPFMRSLLKLKNNMSEAGNKYMKCLENGTGLSWQAHLAELQRFQTEEKIYEYSQVEKSVNNGSSVSPLRRIPPSVRNICNKYRKIS</sequence>
<name>A0A7J7EMM2_DICBM</name>
<accession>A0A7J7EMM2</accession>
<keyword evidence="2" id="KW-1185">Reference proteome</keyword>
<organism evidence="1 2">
    <name type="scientific">Diceros bicornis minor</name>
    <name type="common">South-central black rhinoceros</name>
    <dbReference type="NCBI Taxonomy" id="77932"/>
    <lineage>
        <taxon>Eukaryota</taxon>
        <taxon>Metazoa</taxon>
        <taxon>Chordata</taxon>
        <taxon>Craniata</taxon>
        <taxon>Vertebrata</taxon>
        <taxon>Euteleostomi</taxon>
        <taxon>Mammalia</taxon>
        <taxon>Eutheria</taxon>
        <taxon>Laurasiatheria</taxon>
        <taxon>Perissodactyla</taxon>
        <taxon>Rhinocerotidae</taxon>
        <taxon>Diceros</taxon>
    </lineage>
</organism>
<reference evidence="1 2" key="1">
    <citation type="journal article" date="2020" name="Mol. Biol. Evol.">
        <title>Interspecific Gene Flow and the Evolution of Specialization in Black and White Rhinoceros.</title>
        <authorList>
            <person name="Moodley Y."/>
            <person name="Westbury M.V."/>
            <person name="Russo I.M."/>
            <person name="Gopalakrishnan S."/>
            <person name="Rakotoarivelo A."/>
            <person name="Olsen R.A."/>
            <person name="Prost S."/>
            <person name="Tunstall T."/>
            <person name="Ryder O.A."/>
            <person name="Dalen L."/>
            <person name="Bruford M.W."/>
        </authorList>
    </citation>
    <scope>NUCLEOTIDE SEQUENCE [LARGE SCALE GENOMIC DNA]</scope>
    <source>
        <strain evidence="1">SBR-YM</strain>
        <tissue evidence="1">Skin</tissue>
    </source>
</reference>
<proteinExistence type="predicted"/>
<comment type="caution">
    <text evidence="1">The sequence shown here is derived from an EMBL/GenBank/DDBJ whole genome shotgun (WGS) entry which is preliminary data.</text>
</comment>
<evidence type="ECO:0000313" key="2">
    <source>
        <dbReference type="Proteomes" id="UP000551758"/>
    </source>
</evidence>